<dbReference type="Pfam" id="PF00584">
    <property type="entry name" value="SecE"/>
    <property type="match status" value="1"/>
</dbReference>
<name>A0A809RE00_9PROT</name>
<comment type="subunit">
    <text evidence="9">Component of the Sec protein translocase complex. Heterotrimer consisting of SecY, SecE and SecG subunits. The heterotrimers can form oligomers, although 1 heterotrimer is thought to be able to translocate proteins. Interacts with the ribosome. Interacts with SecDF, and other proteins may be involved. Interacts with SecA.</text>
</comment>
<keyword evidence="5 9" id="KW-0653">Protein transport</keyword>
<dbReference type="Gene3D" id="1.20.5.1030">
    <property type="entry name" value="Preprotein translocase secy subunit"/>
    <property type="match status" value="1"/>
</dbReference>
<proteinExistence type="inferred from homology"/>
<dbReference type="GO" id="GO:0043952">
    <property type="term" value="P:protein transport by the Sec complex"/>
    <property type="evidence" value="ECO:0007669"/>
    <property type="project" value="UniProtKB-UniRule"/>
</dbReference>
<accession>A0A809RE00</accession>
<keyword evidence="11" id="KW-1185">Reference proteome</keyword>
<evidence type="ECO:0000256" key="9">
    <source>
        <dbReference type="HAMAP-Rule" id="MF_00422"/>
    </source>
</evidence>
<evidence type="ECO:0000256" key="8">
    <source>
        <dbReference type="ARBA" id="ARBA00023136"/>
    </source>
</evidence>
<keyword evidence="4 9" id="KW-0812">Transmembrane</keyword>
<dbReference type="HAMAP" id="MF_00422">
    <property type="entry name" value="SecE"/>
    <property type="match status" value="1"/>
</dbReference>
<evidence type="ECO:0000256" key="7">
    <source>
        <dbReference type="ARBA" id="ARBA00023010"/>
    </source>
</evidence>
<dbReference type="InterPro" id="IPR005807">
    <property type="entry name" value="SecE_bac"/>
</dbReference>
<dbReference type="PANTHER" id="PTHR33910">
    <property type="entry name" value="PROTEIN TRANSLOCASE SUBUNIT SECE"/>
    <property type="match status" value="1"/>
</dbReference>
<keyword evidence="6 9" id="KW-1133">Transmembrane helix</keyword>
<dbReference type="InterPro" id="IPR001901">
    <property type="entry name" value="Translocase_SecE/Sec61-g"/>
</dbReference>
<feature type="transmembrane region" description="Helical" evidence="9">
    <location>
        <begin position="7"/>
        <end position="24"/>
    </location>
</feature>
<dbReference type="GO" id="GO:0065002">
    <property type="term" value="P:intracellular protein transmembrane transport"/>
    <property type="evidence" value="ECO:0007669"/>
    <property type="project" value="UniProtKB-UniRule"/>
</dbReference>
<organism evidence="10 11">
    <name type="scientific">Sulfuriferula nivalis</name>
    <dbReference type="NCBI Taxonomy" id="2675298"/>
    <lineage>
        <taxon>Bacteria</taxon>
        <taxon>Pseudomonadati</taxon>
        <taxon>Pseudomonadota</taxon>
        <taxon>Betaproteobacteria</taxon>
        <taxon>Nitrosomonadales</taxon>
        <taxon>Sulfuricellaceae</taxon>
        <taxon>Sulfuriferula</taxon>
    </lineage>
</organism>
<dbReference type="GO" id="GO:0006605">
    <property type="term" value="P:protein targeting"/>
    <property type="evidence" value="ECO:0007669"/>
    <property type="project" value="UniProtKB-UniRule"/>
</dbReference>
<dbReference type="GO" id="GO:0008320">
    <property type="term" value="F:protein transmembrane transporter activity"/>
    <property type="evidence" value="ECO:0007669"/>
    <property type="project" value="UniProtKB-UniRule"/>
</dbReference>
<feature type="transmembrane region" description="Helical" evidence="9">
    <location>
        <begin position="84"/>
        <end position="107"/>
    </location>
</feature>
<evidence type="ECO:0000256" key="3">
    <source>
        <dbReference type="ARBA" id="ARBA00022475"/>
    </source>
</evidence>
<keyword evidence="3 9" id="KW-1003">Cell membrane</keyword>
<evidence type="ECO:0000256" key="4">
    <source>
        <dbReference type="ARBA" id="ARBA00022692"/>
    </source>
</evidence>
<dbReference type="Proteomes" id="UP000463939">
    <property type="component" value="Chromosome"/>
</dbReference>
<dbReference type="PANTHER" id="PTHR33910:SF1">
    <property type="entry name" value="PROTEIN TRANSLOCASE SUBUNIT SECE"/>
    <property type="match status" value="1"/>
</dbReference>
<dbReference type="AlphaFoldDB" id="A0A809RE00"/>
<evidence type="ECO:0000313" key="10">
    <source>
        <dbReference type="EMBL" id="BBO99854.1"/>
    </source>
</evidence>
<dbReference type="KEGG" id="sniv:SFSGTM_05630"/>
<dbReference type="NCBIfam" id="TIGR00964">
    <property type="entry name" value="secE_bact"/>
    <property type="match status" value="1"/>
</dbReference>
<keyword evidence="7 9" id="KW-0811">Translocation</keyword>
<reference evidence="11" key="1">
    <citation type="submission" date="2019-11" db="EMBL/GenBank/DDBJ databases">
        <title>Isolation and characterization of a novel species in the genus Sulfuriferula.</title>
        <authorList>
            <person name="Mochizuki J."/>
            <person name="Kojima H."/>
            <person name="Fukui M."/>
        </authorList>
    </citation>
    <scope>NUCLEOTIDE SEQUENCE [LARGE SCALE GENOMIC DNA]</scope>
    <source>
        <strain evidence="11">SGTM</strain>
    </source>
</reference>
<sequence length="116" mass="12894">MTEKIKMLAAALLVIAGIAGYYYFSEAAAFVRVLSVLVGVFAAVGVMWQTPVGQQFFVFSQESVREAKKVVWPSRKETIQTTGIVFVFVIVMAVFLWFVDAGLMWAVKMLMGRSDT</sequence>
<comment type="caution">
    <text evidence="9">Lacks conserved residue(s) required for the propagation of feature annotation.</text>
</comment>
<dbReference type="GO" id="GO:0009306">
    <property type="term" value="P:protein secretion"/>
    <property type="evidence" value="ECO:0007669"/>
    <property type="project" value="UniProtKB-UniRule"/>
</dbReference>
<comment type="similarity">
    <text evidence="9">Belongs to the SecE/SEC61-gamma family.</text>
</comment>
<protein>
    <recommendedName>
        <fullName evidence="9">Protein translocase subunit SecE</fullName>
    </recommendedName>
</protein>
<evidence type="ECO:0000313" key="11">
    <source>
        <dbReference type="Proteomes" id="UP000463939"/>
    </source>
</evidence>
<gene>
    <name evidence="9 10" type="primary">secE</name>
    <name evidence="10" type="ORF">SFSGTM_05630</name>
</gene>
<comment type="subcellular location">
    <subcellularLocation>
        <location evidence="1">Membrane</location>
    </subcellularLocation>
</comment>
<keyword evidence="2 9" id="KW-0813">Transport</keyword>
<dbReference type="GO" id="GO:0005886">
    <property type="term" value="C:plasma membrane"/>
    <property type="evidence" value="ECO:0007669"/>
    <property type="project" value="UniProtKB-UniRule"/>
</dbReference>
<dbReference type="EMBL" id="AP021881">
    <property type="protein sequence ID" value="BBO99854.1"/>
    <property type="molecule type" value="Genomic_DNA"/>
</dbReference>
<evidence type="ECO:0000256" key="6">
    <source>
        <dbReference type="ARBA" id="ARBA00022989"/>
    </source>
</evidence>
<feature type="transmembrane region" description="Helical" evidence="9">
    <location>
        <begin position="30"/>
        <end position="48"/>
    </location>
</feature>
<keyword evidence="8 9" id="KW-0472">Membrane</keyword>
<dbReference type="NCBIfam" id="NF004371">
    <property type="entry name" value="PRK05740.1-1"/>
    <property type="match status" value="1"/>
</dbReference>
<dbReference type="InterPro" id="IPR038379">
    <property type="entry name" value="SecE_sf"/>
</dbReference>
<evidence type="ECO:0000256" key="1">
    <source>
        <dbReference type="ARBA" id="ARBA00004370"/>
    </source>
</evidence>
<evidence type="ECO:0000256" key="2">
    <source>
        <dbReference type="ARBA" id="ARBA00022448"/>
    </source>
</evidence>
<evidence type="ECO:0000256" key="5">
    <source>
        <dbReference type="ARBA" id="ARBA00022927"/>
    </source>
</evidence>
<dbReference type="PRINTS" id="PR01650">
    <property type="entry name" value="SECETRNLCASE"/>
</dbReference>
<comment type="function">
    <text evidence="9">Essential subunit of the Sec protein translocation channel SecYEG. Clamps together the 2 halves of SecY. May contact the channel plug during translocation.</text>
</comment>
<dbReference type="RefSeq" id="WP_162083852.1">
    <property type="nucleotide sequence ID" value="NZ_AP021881.1"/>
</dbReference>